<dbReference type="EMBL" id="BK032507">
    <property type="protein sequence ID" value="DAF43494.1"/>
    <property type="molecule type" value="Genomic_DNA"/>
</dbReference>
<protein>
    <recommendedName>
        <fullName evidence="2">Tail fiber protein</fullName>
    </recommendedName>
</protein>
<name>A0A8S5RXI7_9CAUD</name>
<sequence length="213" mass="22322">MITINANLREPIFLRHAGEENALRVAFDLQEFEAHWPGGVPALLVRRPISSMDVAAYPVPLSVDGRTAFWTVSASDTECSGYGKAQLQWRVGGTLAKSCVYDTVCAPSLLAGDAPPDAPSKAWFEAIQGQIGDLSQLTTKAKENLVAAINEAARTGGGSGGGYNIGSGLNLDAETNTLSVDTAEAVEKDNTKPVTSAAVYTEVGNINALLATI</sequence>
<accession>A0A8S5RXI7</accession>
<evidence type="ECO:0008006" key="2">
    <source>
        <dbReference type="Google" id="ProtNLM"/>
    </source>
</evidence>
<reference evidence="1" key="1">
    <citation type="journal article" date="2021" name="Proc. Natl. Acad. Sci. U.S.A.">
        <title>A Catalog of Tens of Thousands of Viruses from Human Metagenomes Reveals Hidden Associations with Chronic Diseases.</title>
        <authorList>
            <person name="Tisza M.J."/>
            <person name="Buck C.B."/>
        </authorList>
    </citation>
    <scope>NUCLEOTIDE SEQUENCE</scope>
    <source>
        <strain evidence="1">CtKFg29</strain>
    </source>
</reference>
<proteinExistence type="predicted"/>
<organism evidence="1">
    <name type="scientific">Myoviridae sp. ctKFg29</name>
    <dbReference type="NCBI Taxonomy" id="2827675"/>
    <lineage>
        <taxon>Viruses</taxon>
        <taxon>Duplodnaviria</taxon>
        <taxon>Heunggongvirae</taxon>
        <taxon>Uroviricota</taxon>
        <taxon>Caudoviricetes</taxon>
    </lineage>
</organism>
<evidence type="ECO:0000313" key="1">
    <source>
        <dbReference type="EMBL" id="DAF43494.1"/>
    </source>
</evidence>